<feature type="region of interest" description="Disordered" evidence="2">
    <location>
        <begin position="708"/>
        <end position="730"/>
    </location>
</feature>
<feature type="region of interest" description="Disordered" evidence="2">
    <location>
        <begin position="2085"/>
        <end position="2137"/>
    </location>
</feature>
<evidence type="ECO:0000256" key="1">
    <source>
        <dbReference type="SAM" id="Coils"/>
    </source>
</evidence>
<feature type="compositionally biased region" description="Basic and acidic residues" evidence="2">
    <location>
        <begin position="806"/>
        <end position="836"/>
    </location>
</feature>
<feature type="compositionally biased region" description="Basic and acidic residues" evidence="2">
    <location>
        <begin position="442"/>
        <end position="466"/>
    </location>
</feature>
<organism evidence="5 6">
    <name type="scientific">Prymnesium parvum</name>
    <name type="common">Toxic golden alga</name>
    <dbReference type="NCBI Taxonomy" id="97485"/>
    <lineage>
        <taxon>Eukaryota</taxon>
        <taxon>Haptista</taxon>
        <taxon>Haptophyta</taxon>
        <taxon>Prymnesiophyceae</taxon>
        <taxon>Prymnesiales</taxon>
        <taxon>Prymnesiaceae</taxon>
        <taxon>Prymnesium</taxon>
    </lineage>
</organism>
<feature type="compositionally biased region" description="Polar residues" evidence="2">
    <location>
        <begin position="2090"/>
        <end position="2117"/>
    </location>
</feature>
<evidence type="ECO:0000256" key="4">
    <source>
        <dbReference type="SAM" id="SignalP"/>
    </source>
</evidence>
<feature type="region of interest" description="Disordered" evidence="2">
    <location>
        <begin position="499"/>
        <end position="585"/>
    </location>
</feature>
<feature type="compositionally biased region" description="Basic and acidic residues" evidence="2">
    <location>
        <begin position="505"/>
        <end position="522"/>
    </location>
</feature>
<sequence length="2307" mass="244261">MVGVSLLGLLLLGLAASEAKLSEDIRARVAPTTPPTSAAADDAALPHERGVVGSAGIDGSAMVGNAIGHGEASEDELEADLMDVLGDHPHDEASQATGVPSPSDVLAMMRPSVCTPTNEPEAVWRLKKDFCVGVLEFILHNSPRAAGTRGLAVDSFDIHQLLELLAEGTSSAERRAMQARIEGSLAHDAHGRVATDDLLEWWFTQPAFTSSTQYVDALRMGVNDAAVEKNAAVEAKEAAVEQSEAAVEKEAAAAQDAAAENGAPTDVTVKGENERLTRSDAGETELADKTAGLAAEEAKAKEKAAQEMAEEEASAAAQARAAAEAKAAAAAADAAQAKASSAMAMAAEAVNAVGEMKETVATTLRANAGGAGAMEKERIPAQVEVEAEGGGSLVAGEEMSGRLKEAADFFKEVERLRNGGELADKDGATVSGRAPADGQLEAAEKEGAADAAQHEGAADTSRKEPAEMGGSASSSGRGGAGEAVVEVAAAVEVAEAMSEQVVSERGSEDDGAKQESKEKRNVESLSMANGEDEVPPEAEHKTKSVVHGEETADPLQAAAETFEESERKATQKAVVPEEVEHTGEKKEANVVLDSPEEVMQIVMEEPSGERLFEVEKGTAVEPVEERVLKLEGFETGSPDLAKPKWKPTVIGVAETQQSNSTATLGEVENQDSDVEQVEVGKELKMVDVVKRSEEVANSDEGVVHLKMEREEAPEKKEALGGSDGGKQMDEMTKEDEVIMVAKRESPETPETPETPEPPETPETLETPETPENGMKKDNEAIKVMHGEVRGTTENNASIESEGAATELHEVEGDAKNEQRNDLEEKGAIGEKKRNGEEEKDNEYEMQDRKEENNMLLKKGEEETSAEKGALMVDSLHEARSEGPSDESELALESKATPAANENVKPEESHAANAMPTEISAEHNSASKPKEDYAVENAKAAYGETVKASGEESIAAVAVETAEGGEATRVVEGELKGHPETTAKEASGMVSSSDEPLKGGKEAAEEVSAGGSAATDVVAEDSTSTDASQAKSEEPAVDNYTQADQSDEGQDVEKEAEEALEMVAISVSGASEPRSRDAAGSSEEHPGNNAKREAAENNHDKEDTSVGSAGRGTDKISDGAVEHSVEAGLDRASSGAAGDKGDVSAQGGVAVEGAGGAPARRLVGDAFRRHAASLAPLGGRALLAVGSFLVLCSYSDLQLALAAAIARSLVAPGAPDDSSDKQRTPFARPAQCEPLTQPAAQLSPPPRCSPICHYLQHAAGLVWDLAVVAVDDNERLAGRLAAMAEVFVLLLSLRFFVASTTAPSQRRRRFMTLVVLVLVAGIARDHLDSSAQSCAVGQALLPLLTILCLAFFSRGSTTMTSLLFGVMLAIEPMLLLLVPLVCCHLVGKAGVRRAPFLLCSLVIPPILSAMPFLRGSESTLPALLSLVRDSLPALQPTIAPHTSHATLNGSVWAMYDLLAPYLGAPALALQLEDTNIPWFLPWPAHRTAGGAMVLLLMAMPLCRGATQSHPSRLLAALVFYGTALLLFFPESSNTVQRLLSLPLCLLATETRGLARVGLLFFYSSALQYVRRTASSSPSTVNFIMTHLLAQLLLSLMSHVCLNAYLGGVAVASPHSGRNLLRATEPDPPEGIKWRSLFPTFWRLPLALIPLHVFFVLCPQPSHELESRAIALAREWLDVLHPLLTLLLSLFVVGFSHKAGFAEGKLLTDAARLDSARLAADTARGASHEDAREREEERAQRMRALEDALNRAKQQIVELQEQKQSAPRMDDGAQVEALKAQLAAVEAQEAMAQAQLAMAREEAKRANAAAEEANAAAQAAAAAAATMQYDSSQYEQAQYYDNYAQAQYEDPSQYSVAQAPGEEQVGFEHGQGFASSEEQVGYEHGQNFAAGEGQVGYEDAQGFAGGEEQVEYEQAQVFAAGEEQLGYDQGHVFTAGGEEQLGYEHAPGFAGGEEQMWYEQGEIAATGVEQLGYQQGQGVAPSGEEQVGYEQGFVPGEEQAWYQEGQGVAAGEEQAGYDPGETFAAGEEQLGYEQGQSFASGEELAGYEQRQAFAAGEGQVGYDQGQGFVTGEQLGYDQVYGEAPLTSEISDHSQWSGDRSQWSGDRSQDYSDYNQGSHNSAERSGDLYDKHPAPASSEAYFGQPMNLANMGAHPNSQHASECLMTPPRRCQQTTPECWPNTPIGGAAATTSITGIRPRAAGSEVQHHPPTARVSTPFGSGSCNSGSLKDEQLSRIHQLGTPFAHATSVDGGAVDHATETTPALDDRPSTPRRKVLNPVVQFDANGRTVSPRRSPRASQRRAYPDAPAFS</sequence>
<keyword evidence="3" id="KW-0812">Transmembrane</keyword>
<feature type="transmembrane region" description="Helical" evidence="3">
    <location>
        <begin position="1393"/>
        <end position="1412"/>
    </location>
</feature>
<feature type="compositionally biased region" description="Polar residues" evidence="2">
    <location>
        <begin position="2210"/>
        <end position="2224"/>
    </location>
</feature>
<feature type="compositionally biased region" description="Basic and acidic residues" evidence="2">
    <location>
        <begin position="537"/>
        <end position="550"/>
    </location>
</feature>
<feature type="region of interest" description="Disordered" evidence="2">
    <location>
        <begin position="247"/>
        <end position="289"/>
    </location>
</feature>
<feature type="transmembrane region" description="Helical" evidence="3">
    <location>
        <begin position="1276"/>
        <end position="1296"/>
    </location>
</feature>
<feature type="region of interest" description="Disordered" evidence="2">
    <location>
        <begin position="2196"/>
        <end position="2225"/>
    </location>
</feature>
<evidence type="ECO:0000256" key="2">
    <source>
        <dbReference type="SAM" id="MobiDB-lite"/>
    </source>
</evidence>
<evidence type="ECO:0000256" key="3">
    <source>
        <dbReference type="SAM" id="Phobius"/>
    </source>
</evidence>
<feature type="coiled-coil region" evidence="1">
    <location>
        <begin position="1726"/>
        <end position="1821"/>
    </location>
</feature>
<feature type="compositionally biased region" description="Basic and acidic residues" evidence="2">
    <location>
        <begin position="845"/>
        <end position="865"/>
    </location>
</feature>
<keyword evidence="3" id="KW-0472">Membrane</keyword>
<feature type="compositionally biased region" description="Basic and acidic residues" evidence="2">
    <location>
        <begin position="968"/>
        <end position="982"/>
    </location>
</feature>
<keyword evidence="1" id="KW-0175">Coiled coil</keyword>
<keyword evidence="3" id="KW-1133">Transmembrane helix</keyword>
<feature type="region of interest" description="Disordered" evidence="2">
    <location>
        <begin position="742"/>
        <end position="931"/>
    </location>
</feature>
<feature type="region of interest" description="Disordered" evidence="2">
    <location>
        <begin position="963"/>
        <end position="1117"/>
    </location>
</feature>
<dbReference type="Proteomes" id="UP001515480">
    <property type="component" value="Unassembled WGS sequence"/>
</dbReference>
<feature type="compositionally biased region" description="Basic and acidic residues" evidence="2">
    <location>
        <begin position="1072"/>
        <end position="1103"/>
    </location>
</feature>
<keyword evidence="6" id="KW-1185">Reference proteome</keyword>
<evidence type="ECO:0000313" key="6">
    <source>
        <dbReference type="Proteomes" id="UP001515480"/>
    </source>
</evidence>
<feature type="chain" id="PRO_5044308736" evidence="4">
    <location>
        <begin position="20"/>
        <end position="2307"/>
    </location>
</feature>
<feature type="compositionally biased region" description="Basic and acidic residues" evidence="2">
    <location>
        <begin position="994"/>
        <end position="1003"/>
    </location>
</feature>
<feature type="compositionally biased region" description="Polar residues" evidence="2">
    <location>
        <begin position="1020"/>
        <end position="1029"/>
    </location>
</feature>
<gene>
    <name evidence="5" type="ORF">AB1Y20_006072</name>
</gene>
<feature type="transmembrane region" description="Helical" evidence="3">
    <location>
        <begin position="1361"/>
        <end position="1386"/>
    </location>
</feature>
<feature type="compositionally biased region" description="Low complexity" evidence="2">
    <location>
        <begin position="761"/>
        <end position="771"/>
    </location>
</feature>
<proteinExistence type="predicted"/>
<feature type="transmembrane region" description="Helical" evidence="3">
    <location>
        <begin position="1338"/>
        <end position="1355"/>
    </location>
</feature>
<feature type="compositionally biased region" description="Acidic residues" evidence="2">
    <location>
        <begin position="1044"/>
        <end position="1059"/>
    </location>
</feature>
<feature type="coiled-coil region" evidence="1">
    <location>
        <begin position="294"/>
        <end position="326"/>
    </location>
</feature>
<feature type="region of interest" description="Disordered" evidence="2">
    <location>
        <begin position="2164"/>
        <end position="2183"/>
    </location>
</feature>
<reference evidence="5 6" key="1">
    <citation type="journal article" date="2024" name="Science">
        <title>Giant polyketide synthase enzymes in the biosynthesis of giant marine polyether toxins.</title>
        <authorList>
            <person name="Fallon T.R."/>
            <person name="Shende V.V."/>
            <person name="Wierzbicki I.H."/>
            <person name="Pendleton A.L."/>
            <person name="Watervoot N.F."/>
            <person name="Auber R.P."/>
            <person name="Gonzalez D.J."/>
            <person name="Wisecaver J.H."/>
            <person name="Moore B.S."/>
        </authorList>
    </citation>
    <scope>NUCLEOTIDE SEQUENCE [LARGE SCALE GENOMIC DNA]</scope>
    <source>
        <strain evidence="5 6">12B1</strain>
    </source>
</reference>
<feature type="signal peptide" evidence="4">
    <location>
        <begin position="1"/>
        <end position="19"/>
    </location>
</feature>
<feature type="compositionally biased region" description="Basic and acidic residues" evidence="2">
    <location>
        <begin position="2118"/>
        <end position="2130"/>
    </location>
</feature>
<feature type="region of interest" description="Disordered" evidence="2">
    <location>
        <begin position="2244"/>
        <end position="2307"/>
    </location>
</feature>
<name>A0AB34J181_PRYPA</name>
<protein>
    <submittedName>
        <fullName evidence="5">Uncharacterized protein</fullName>
    </submittedName>
</protein>
<feature type="compositionally biased region" description="Basic and acidic residues" evidence="2">
    <location>
        <begin position="773"/>
        <end position="790"/>
    </location>
</feature>
<feature type="region of interest" description="Disordered" evidence="2">
    <location>
        <begin position="442"/>
        <end position="480"/>
    </location>
</feature>
<dbReference type="EMBL" id="JBGBPQ010000014">
    <property type="protein sequence ID" value="KAL1511263.1"/>
    <property type="molecule type" value="Genomic_DNA"/>
</dbReference>
<comment type="caution">
    <text evidence="5">The sequence shown here is derived from an EMBL/GenBank/DDBJ whole genome shotgun (WGS) entry which is preliminary data.</text>
</comment>
<feature type="compositionally biased region" description="Basic and acidic residues" evidence="2">
    <location>
        <begin position="269"/>
        <end position="281"/>
    </location>
</feature>
<keyword evidence="4" id="KW-0732">Signal</keyword>
<evidence type="ECO:0000313" key="5">
    <source>
        <dbReference type="EMBL" id="KAL1511263.1"/>
    </source>
</evidence>
<feature type="compositionally biased region" description="Basic and acidic residues" evidence="2">
    <location>
        <begin position="708"/>
        <end position="718"/>
    </location>
</feature>
<accession>A0AB34J181</accession>